<sequence length="81" mass="8464">MSFSQSMFAAALLVAGLGAARAEEVPVGLPEGAKVSSLSLFPEKVVLDGHYTYRQAVVTAEVEGLGKLDVTRLVKVTGSLE</sequence>
<organism evidence="1">
    <name type="scientific">marine metagenome</name>
    <dbReference type="NCBI Taxonomy" id="408172"/>
    <lineage>
        <taxon>unclassified sequences</taxon>
        <taxon>metagenomes</taxon>
        <taxon>ecological metagenomes</taxon>
    </lineage>
</organism>
<dbReference type="AlphaFoldDB" id="A0A383EKV4"/>
<reference evidence="1" key="1">
    <citation type="submission" date="2018-05" db="EMBL/GenBank/DDBJ databases">
        <authorList>
            <person name="Lanie J.A."/>
            <person name="Ng W.-L."/>
            <person name="Kazmierczak K.M."/>
            <person name="Andrzejewski T.M."/>
            <person name="Davidsen T.M."/>
            <person name="Wayne K.J."/>
            <person name="Tettelin H."/>
            <person name="Glass J.I."/>
            <person name="Rusch D."/>
            <person name="Podicherti R."/>
            <person name="Tsui H.-C.T."/>
            <person name="Winkler M.E."/>
        </authorList>
    </citation>
    <scope>NUCLEOTIDE SEQUENCE</scope>
</reference>
<protein>
    <submittedName>
        <fullName evidence="1">Uncharacterized protein</fullName>
    </submittedName>
</protein>
<evidence type="ECO:0000313" key="1">
    <source>
        <dbReference type="EMBL" id="SVE56950.1"/>
    </source>
</evidence>
<feature type="non-terminal residue" evidence="1">
    <location>
        <position position="81"/>
    </location>
</feature>
<proteinExistence type="predicted"/>
<dbReference type="EMBL" id="UINC01226457">
    <property type="protein sequence ID" value="SVE56950.1"/>
    <property type="molecule type" value="Genomic_DNA"/>
</dbReference>
<gene>
    <name evidence="1" type="ORF">METZ01_LOCUS509804</name>
</gene>
<accession>A0A383EKV4</accession>
<name>A0A383EKV4_9ZZZZ</name>